<dbReference type="PANTHER" id="PTHR47691:SF3">
    <property type="entry name" value="HTH-TYPE TRANSCRIPTIONAL REGULATOR RV0890C-RELATED"/>
    <property type="match status" value="1"/>
</dbReference>
<reference evidence="3" key="1">
    <citation type="submission" date="2016-10" db="EMBL/GenBank/DDBJ databases">
        <authorList>
            <person name="Varghese N."/>
            <person name="Submissions S."/>
        </authorList>
    </citation>
    <scope>NUCLEOTIDE SEQUENCE [LARGE SCALE GENOMIC DNA]</scope>
    <source>
        <strain evidence="3">DSM 44654</strain>
    </source>
</reference>
<dbReference type="GO" id="GO:0003677">
    <property type="term" value="F:DNA binding"/>
    <property type="evidence" value="ECO:0007669"/>
    <property type="project" value="InterPro"/>
</dbReference>
<dbReference type="CDD" id="cd06170">
    <property type="entry name" value="LuxR_C_like"/>
    <property type="match status" value="1"/>
</dbReference>
<organism evidence="2 3">
    <name type="scientific">Amycolatopsis pretoriensis</name>
    <dbReference type="NCBI Taxonomy" id="218821"/>
    <lineage>
        <taxon>Bacteria</taxon>
        <taxon>Bacillati</taxon>
        <taxon>Actinomycetota</taxon>
        <taxon>Actinomycetes</taxon>
        <taxon>Pseudonocardiales</taxon>
        <taxon>Pseudonocardiaceae</taxon>
        <taxon>Amycolatopsis</taxon>
    </lineage>
</organism>
<evidence type="ECO:0000313" key="2">
    <source>
        <dbReference type="EMBL" id="SEF23917.1"/>
    </source>
</evidence>
<dbReference type="RefSeq" id="WP_086678662.1">
    <property type="nucleotide sequence ID" value="NZ_FNUJ01000002.1"/>
</dbReference>
<sequence length="863" mass="90056">MPTISPREREVLLAVADRLTNAEIAERLYVSVRTVESHVSALLRKLDARDRRELATRAPVSAAAPGPVVGAPRPLTSFVGRTAERDAVVRLVAESRVTTILGPGGAGKTRLAVVATEAAGFPATFVNLVPSRPGSVLESVAAGLGVVPRPQQPLADAVAGALTGRALLVLDNCEHVADDVAAVITALTAANPELSVLTTSRERLGVPGETVLQLGPLAGDAVTLFTDRAKAVDPAFDADPAQVAELCRALGGSPLTIELAAARVASLGIDGLRAGLADDPLRVLAAGRGEARHRSLRSVLEWSHRLLTEEEKTVLARVSRFRHGFDLDGVAALSPDLSVGAVSDVLGRLVDKSLVTAASGRWTLADGVAGFAREQLDEVVTERYREWAARRARELVGRLGGDWRDEFDRLADDLRACAGADHDLAVDLARLAYARGFVAEAAVHWRTAANSAPTAAVAAEDLARAGSCAHLLSHARDHYEVLLEAAERAAGDSASRATCLASAVVLAERFRGAGFITDPVPDADLDRMLAEATALAAGHPGAQAHVAVANAWRSGPGPQTVTIEAADLAVAAAARDPLLLSAALDARCTAQALARRPDLAHRTTRERLDLVTAADRTDPRAALEVLDAFRSAITYAIATGALADAARVSRRAAGDPALAGHPYWGAGGLVTTLALTGRFAEARELAERMWQATDGTPRNATLGVPLLAAALAAGLSGDESDGNRWRTRAAAVAGVATPAGSANLAPLDAFVRARVALHTGTGLADVFPDVSADFAPGRFDGYAAGLAAELAVVLDRPDADRHLVRAERHAEHNRWTAAVLTRARARRTGDAGLFEEAANQFAALGAEFEAKASVSPTGTSYPR</sequence>
<dbReference type="SUPFAM" id="SSF52540">
    <property type="entry name" value="P-loop containing nucleoside triphosphate hydrolases"/>
    <property type="match status" value="1"/>
</dbReference>
<dbReference type="PANTHER" id="PTHR47691">
    <property type="entry name" value="REGULATOR-RELATED"/>
    <property type="match status" value="1"/>
</dbReference>
<accession>A0A1H5QFB4</accession>
<proteinExistence type="predicted"/>
<dbReference type="SMART" id="SM00421">
    <property type="entry name" value="HTH_LUXR"/>
    <property type="match status" value="1"/>
</dbReference>
<dbReference type="InterPro" id="IPR027417">
    <property type="entry name" value="P-loop_NTPase"/>
</dbReference>
<dbReference type="STRING" id="218821.SAMN05421837_102475"/>
<keyword evidence="3" id="KW-1185">Reference proteome</keyword>
<evidence type="ECO:0000313" key="3">
    <source>
        <dbReference type="Proteomes" id="UP000198878"/>
    </source>
</evidence>
<dbReference type="Gene3D" id="3.40.50.300">
    <property type="entry name" value="P-loop containing nucleotide triphosphate hydrolases"/>
    <property type="match status" value="1"/>
</dbReference>
<dbReference type="Proteomes" id="UP000198878">
    <property type="component" value="Unassembled WGS sequence"/>
</dbReference>
<dbReference type="EMBL" id="FNUJ01000002">
    <property type="protein sequence ID" value="SEF23917.1"/>
    <property type="molecule type" value="Genomic_DNA"/>
</dbReference>
<dbReference type="InterPro" id="IPR036388">
    <property type="entry name" value="WH-like_DNA-bd_sf"/>
</dbReference>
<dbReference type="OrthoDB" id="33864at2"/>
<dbReference type="PRINTS" id="PR00038">
    <property type="entry name" value="HTHLUXR"/>
</dbReference>
<name>A0A1H5QFB4_9PSEU</name>
<dbReference type="PROSITE" id="PS50043">
    <property type="entry name" value="HTH_LUXR_2"/>
    <property type="match status" value="1"/>
</dbReference>
<dbReference type="Gene3D" id="1.10.10.10">
    <property type="entry name" value="Winged helix-like DNA-binding domain superfamily/Winged helix DNA-binding domain"/>
    <property type="match status" value="1"/>
</dbReference>
<dbReference type="AlphaFoldDB" id="A0A1H5QFB4"/>
<evidence type="ECO:0000259" key="1">
    <source>
        <dbReference type="PROSITE" id="PS50043"/>
    </source>
</evidence>
<feature type="domain" description="HTH luxR-type" evidence="1">
    <location>
        <begin position="1"/>
        <end position="62"/>
    </location>
</feature>
<dbReference type="InterPro" id="IPR000792">
    <property type="entry name" value="Tscrpt_reg_LuxR_C"/>
</dbReference>
<dbReference type="GO" id="GO:0006355">
    <property type="term" value="P:regulation of DNA-templated transcription"/>
    <property type="evidence" value="ECO:0007669"/>
    <property type="project" value="InterPro"/>
</dbReference>
<dbReference type="Pfam" id="PF00196">
    <property type="entry name" value="GerE"/>
    <property type="match status" value="1"/>
</dbReference>
<dbReference type="InterPro" id="IPR016032">
    <property type="entry name" value="Sig_transdc_resp-reg_C-effctor"/>
</dbReference>
<dbReference type="SUPFAM" id="SSF46894">
    <property type="entry name" value="C-terminal effector domain of the bipartite response regulators"/>
    <property type="match status" value="1"/>
</dbReference>
<protein>
    <submittedName>
        <fullName evidence="2">Predicted ATPase</fullName>
    </submittedName>
</protein>
<gene>
    <name evidence="2" type="ORF">SAMN05421837_102475</name>
</gene>